<organism evidence="2 3">
    <name type="scientific">Pseudoduganella ginsengisoli</name>
    <dbReference type="NCBI Taxonomy" id="1462440"/>
    <lineage>
        <taxon>Bacteria</taxon>
        <taxon>Pseudomonadati</taxon>
        <taxon>Pseudomonadota</taxon>
        <taxon>Betaproteobacteria</taxon>
        <taxon>Burkholderiales</taxon>
        <taxon>Oxalobacteraceae</taxon>
        <taxon>Telluria group</taxon>
        <taxon>Pseudoduganella</taxon>
    </lineage>
</organism>
<protein>
    <recommendedName>
        <fullName evidence="4">DUF2059 domain-containing protein</fullName>
    </recommendedName>
</protein>
<evidence type="ECO:0000313" key="2">
    <source>
        <dbReference type="EMBL" id="MTW04406.1"/>
    </source>
</evidence>
<dbReference type="OrthoDB" id="8900041at2"/>
<dbReference type="RefSeq" id="WP_155440758.1">
    <property type="nucleotide sequence ID" value="NZ_WNLA01000015.1"/>
</dbReference>
<dbReference type="AlphaFoldDB" id="A0A6L6Q4H5"/>
<proteinExistence type="predicted"/>
<dbReference type="Proteomes" id="UP000484015">
    <property type="component" value="Unassembled WGS sequence"/>
</dbReference>
<dbReference type="Pfam" id="PF20388">
    <property type="entry name" value="DUF6683"/>
    <property type="match status" value="1"/>
</dbReference>
<sequence>MVVRVHGWKSQCAALALAAGAVLPAHAQWLGQDYATYGAPLSSFMQSSVMNNLSMINAASDQSKREQGRRELPLRADGPSAVQRNAAALAQHFPSEHRATMTKAFADSMGVWMQLETKLGLPRNDVGGALAAFLVGNYMVMTGKEVSDEEFGVVVEQLRRQPSLRSTLGGQSPAALRDLYEQSAMTGTFMALAWKSQQTNPQPAAQQANLRHAARENLRTIGLDPDRLHISARGVSLAD</sequence>
<dbReference type="EMBL" id="WNLA01000015">
    <property type="protein sequence ID" value="MTW04406.1"/>
    <property type="molecule type" value="Genomic_DNA"/>
</dbReference>
<feature type="signal peptide" evidence="1">
    <location>
        <begin position="1"/>
        <end position="27"/>
    </location>
</feature>
<reference evidence="2 3" key="1">
    <citation type="submission" date="2019-11" db="EMBL/GenBank/DDBJ databases">
        <title>Type strains purchased from KCTC, JCM and DSMZ.</title>
        <authorList>
            <person name="Lu H."/>
        </authorList>
    </citation>
    <scope>NUCLEOTIDE SEQUENCE [LARGE SCALE GENOMIC DNA]</scope>
    <source>
        <strain evidence="2 3">KCTC 42409</strain>
    </source>
</reference>
<evidence type="ECO:0000256" key="1">
    <source>
        <dbReference type="SAM" id="SignalP"/>
    </source>
</evidence>
<evidence type="ECO:0000313" key="3">
    <source>
        <dbReference type="Proteomes" id="UP000484015"/>
    </source>
</evidence>
<keyword evidence="1" id="KW-0732">Signal</keyword>
<dbReference type="InterPro" id="IPR046505">
    <property type="entry name" value="DUF6683"/>
</dbReference>
<accession>A0A6L6Q4H5</accession>
<feature type="chain" id="PRO_5027073907" description="DUF2059 domain-containing protein" evidence="1">
    <location>
        <begin position="28"/>
        <end position="239"/>
    </location>
</feature>
<comment type="caution">
    <text evidence="2">The sequence shown here is derived from an EMBL/GenBank/DDBJ whole genome shotgun (WGS) entry which is preliminary data.</text>
</comment>
<keyword evidence="3" id="KW-1185">Reference proteome</keyword>
<gene>
    <name evidence="2" type="ORF">GM668_20210</name>
</gene>
<name>A0A6L6Q4H5_9BURK</name>
<evidence type="ECO:0008006" key="4">
    <source>
        <dbReference type="Google" id="ProtNLM"/>
    </source>
</evidence>